<protein>
    <recommendedName>
        <fullName evidence="3 9">5'-nucleotidase</fullName>
        <ecNumber evidence="3 9">3.1.3.5</ecNumber>
    </recommendedName>
</protein>
<dbReference type="Pfam" id="PF05822">
    <property type="entry name" value="UMPH-1"/>
    <property type="match status" value="1"/>
</dbReference>
<dbReference type="PANTHER" id="PTHR13045">
    <property type="entry name" value="5'-NUCLEOTIDASE"/>
    <property type="match status" value="1"/>
</dbReference>
<comment type="subcellular location">
    <subcellularLocation>
        <location evidence="9">Cytoplasm</location>
    </subcellularLocation>
</comment>
<evidence type="ECO:0000256" key="8">
    <source>
        <dbReference type="ARBA" id="ARBA00023080"/>
    </source>
</evidence>
<keyword evidence="7" id="KW-0460">Magnesium</keyword>
<dbReference type="GeneID" id="102805636"/>
<accession>A0ABM0MUU0</accession>
<dbReference type="NCBIfam" id="TIGR01544">
    <property type="entry name" value="HAD-SF-IE"/>
    <property type="match status" value="1"/>
</dbReference>
<dbReference type="EC" id="3.1.3.5" evidence="3 9"/>
<dbReference type="InterPro" id="IPR006434">
    <property type="entry name" value="Pyrimidine_nucleotidase_eu"/>
</dbReference>
<evidence type="ECO:0000256" key="5">
    <source>
        <dbReference type="ARBA" id="ARBA00022741"/>
    </source>
</evidence>
<dbReference type="PANTHER" id="PTHR13045:SF0">
    <property type="entry name" value="7-METHYLGUANOSINE PHOSPHATE-SPECIFIC 5'-NUCLEOTIDASE"/>
    <property type="match status" value="1"/>
</dbReference>
<dbReference type="InterPro" id="IPR023214">
    <property type="entry name" value="HAD_sf"/>
</dbReference>
<dbReference type="SFLD" id="SFLDG01128">
    <property type="entry name" value="C1.4:_5'-Nucleotidase_Like"/>
    <property type="match status" value="1"/>
</dbReference>
<keyword evidence="9" id="KW-0963">Cytoplasm</keyword>
<keyword evidence="5 9" id="KW-0547">Nucleotide-binding</keyword>
<evidence type="ECO:0000256" key="2">
    <source>
        <dbReference type="ARBA" id="ARBA00008389"/>
    </source>
</evidence>
<keyword evidence="8 9" id="KW-0546">Nucleotide metabolism</keyword>
<keyword evidence="10" id="KW-1185">Reference proteome</keyword>
<comment type="similarity">
    <text evidence="2 9">Belongs to the pyrimidine 5'-nucleotidase family.</text>
</comment>
<evidence type="ECO:0000256" key="9">
    <source>
        <dbReference type="RuleBase" id="RU361276"/>
    </source>
</evidence>
<comment type="catalytic activity">
    <reaction evidence="1 9">
        <text>a ribonucleoside 5'-phosphate + H2O = a ribonucleoside + phosphate</text>
        <dbReference type="Rhea" id="RHEA:12484"/>
        <dbReference type="ChEBI" id="CHEBI:15377"/>
        <dbReference type="ChEBI" id="CHEBI:18254"/>
        <dbReference type="ChEBI" id="CHEBI:43474"/>
        <dbReference type="ChEBI" id="CHEBI:58043"/>
        <dbReference type="EC" id="3.1.3.5"/>
    </reaction>
</comment>
<dbReference type="Gene3D" id="3.40.50.1000">
    <property type="entry name" value="HAD superfamily/HAD-like"/>
    <property type="match status" value="1"/>
</dbReference>
<dbReference type="Gene3D" id="1.10.150.340">
    <property type="entry name" value="Pyrimidine 5'-nucleotidase (UMPH-1), N-terminal domain"/>
    <property type="match status" value="1"/>
</dbReference>
<name>A0ABM0MUU0_SACKO</name>
<dbReference type="SUPFAM" id="SSF56784">
    <property type="entry name" value="HAD-like"/>
    <property type="match status" value="1"/>
</dbReference>
<evidence type="ECO:0000313" key="11">
    <source>
        <dbReference type="RefSeq" id="XP_006823781.1"/>
    </source>
</evidence>
<proteinExistence type="inferred from homology"/>
<organism evidence="10 11">
    <name type="scientific">Saccoglossus kowalevskii</name>
    <name type="common">Acorn worm</name>
    <dbReference type="NCBI Taxonomy" id="10224"/>
    <lineage>
        <taxon>Eukaryota</taxon>
        <taxon>Metazoa</taxon>
        <taxon>Hemichordata</taxon>
        <taxon>Enteropneusta</taxon>
        <taxon>Harrimaniidae</taxon>
        <taxon>Saccoglossus</taxon>
    </lineage>
</organism>
<sequence>MELIPELKDSKVFIKDIKKVKSVIEQLASDGKDKLQVITDFDRTFTRCYFNGETCPSSYGIIDDSILLPSSYRAKATALRNHYYSIEISDDISLDEKYQHMVDWWNQAHALLVEHHVMKHDIEEMVRQSKALLRDGCQKLCQVLHTHDIPLLVFSAGVGDVLEEVIKQQGCYYDNVHIVSNYMDFNNEGKLIGFKGDIIHVFNKNESVIHHSDYFDKIENRNNVILLGDSIGDLKMADGVENMNQCLKIGFLNDKVESKLEDYKNKFDIVLVNDETMDVANAIINKII</sequence>
<dbReference type="RefSeq" id="XP_006823781.1">
    <property type="nucleotide sequence ID" value="XM_006823718.1"/>
</dbReference>
<evidence type="ECO:0000256" key="4">
    <source>
        <dbReference type="ARBA" id="ARBA00022723"/>
    </source>
</evidence>
<evidence type="ECO:0000256" key="6">
    <source>
        <dbReference type="ARBA" id="ARBA00022801"/>
    </source>
</evidence>
<reference evidence="11" key="1">
    <citation type="submission" date="2025-08" db="UniProtKB">
        <authorList>
            <consortium name="RefSeq"/>
        </authorList>
    </citation>
    <scope>IDENTIFICATION</scope>
    <source>
        <tissue evidence="11">Testes</tissue>
    </source>
</reference>
<evidence type="ECO:0000313" key="10">
    <source>
        <dbReference type="Proteomes" id="UP000694865"/>
    </source>
</evidence>
<evidence type="ECO:0000256" key="1">
    <source>
        <dbReference type="ARBA" id="ARBA00000815"/>
    </source>
</evidence>
<dbReference type="InterPro" id="IPR036412">
    <property type="entry name" value="HAD-like_sf"/>
</dbReference>
<keyword evidence="6 9" id="KW-0378">Hydrolase</keyword>
<dbReference type="SFLD" id="SFLDS00003">
    <property type="entry name" value="Haloacid_Dehalogenase"/>
    <property type="match status" value="1"/>
</dbReference>
<evidence type="ECO:0000256" key="7">
    <source>
        <dbReference type="ARBA" id="ARBA00022842"/>
    </source>
</evidence>
<evidence type="ECO:0000256" key="3">
    <source>
        <dbReference type="ARBA" id="ARBA00012643"/>
    </source>
</evidence>
<dbReference type="Proteomes" id="UP000694865">
    <property type="component" value="Unplaced"/>
</dbReference>
<keyword evidence="4" id="KW-0479">Metal-binding</keyword>
<gene>
    <name evidence="11" type="primary">LOC102805636</name>
</gene>